<accession>A0A6C2URT5</accession>
<evidence type="ECO:0000313" key="2">
    <source>
        <dbReference type="Proteomes" id="UP000346198"/>
    </source>
</evidence>
<organism evidence="1 2">
    <name type="scientific">Pontiella sulfatireligans</name>
    <dbReference type="NCBI Taxonomy" id="2750658"/>
    <lineage>
        <taxon>Bacteria</taxon>
        <taxon>Pseudomonadati</taxon>
        <taxon>Kiritimatiellota</taxon>
        <taxon>Kiritimatiellia</taxon>
        <taxon>Kiritimatiellales</taxon>
        <taxon>Pontiellaceae</taxon>
        <taxon>Pontiella</taxon>
    </lineage>
</organism>
<gene>
    <name evidence="1" type="ORF">SCARR_05067</name>
</gene>
<dbReference type="RefSeq" id="WP_136064948.1">
    <property type="nucleotide sequence ID" value="NZ_CAAHFH010000003.1"/>
</dbReference>
<name>A0A6C2URT5_9BACT</name>
<protein>
    <submittedName>
        <fullName evidence="1">Uncharacterized protein</fullName>
    </submittedName>
</protein>
<dbReference type="AlphaFoldDB" id="A0A6C2URT5"/>
<reference evidence="1 2" key="1">
    <citation type="submission" date="2019-04" db="EMBL/GenBank/DDBJ databases">
        <authorList>
            <person name="Van Vliet M D."/>
        </authorList>
    </citation>
    <scope>NUCLEOTIDE SEQUENCE [LARGE SCALE GENOMIC DNA]</scope>
    <source>
        <strain evidence="1 2">F21</strain>
    </source>
</reference>
<dbReference type="Proteomes" id="UP000346198">
    <property type="component" value="Unassembled WGS sequence"/>
</dbReference>
<dbReference type="EMBL" id="CAAHFH010000003">
    <property type="protein sequence ID" value="VGO22968.1"/>
    <property type="molecule type" value="Genomic_DNA"/>
</dbReference>
<evidence type="ECO:0000313" key="1">
    <source>
        <dbReference type="EMBL" id="VGO22968.1"/>
    </source>
</evidence>
<proteinExistence type="predicted"/>
<keyword evidence="2" id="KW-1185">Reference proteome</keyword>
<sequence length="119" mass="13499">MPRAIGKTNLSSAGLGSIFSYELCGDQIVSRLFGLFPVRSINLAAVCYLRLATRSEVSPVYFLTSWMQFMPHRRTINPVYVLQTRKGHRLFLKLQGDAHFKLRQAIGRFQANGKHRMAA</sequence>